<gene>
    <name evidence="3" type="ORF">BEN49_10285</name>
</gene>
<dbReference type="EMBL" id="MDZA01000334">
    <property type="protein sequence ID" value="OGX88303.1"/>
    <property type="molecule type" value="Genomic_DNA"/>
</dbReference>
<accession>A0A1G1TBQ7</accession>
<protein>
    <recommendedName>
        <fullName evidence="2">DUF4468 domain-containing protein</fullName>
    </recommendedName>
</protein>
<dbReference type="InterPro" id="IPR027823">
    <property type="entry name" value="DUF4468"/>
</dbReference>
<keyword evidence="1" id="KW-0732">Signal</keyword>
<evidence type="ECO:0000313" key="4">
    <source>
        <dbReference type="Proteomes" id="UP000177506"/>
    </source>
</evidence>
<keyword evidence="4" id="KW-1185">Reference proteome</keyword>
<comment type="caution">
    <text evidence="3">The sequence shown here is derived from an EMBL/GenBank/DDBJ whole genome shotgun (WGS) entry which is preliminary data.</text>
</comment>
<organism evidence="3 4">
    <name type="scientific">Hymenobacter coccineus</name>
    <dbReference type="NCBI Taxonomy" id="1908235"/>
    <lineage>
        <taxon>Bacteria</taxon>
        <taxon>Pseudomonadati</taxon>
        <taxon>Bacteroidota</taxon>
        <taxon>Cytophagia</taxon>
        <taxon>Cytophagales</taxon>
        <taxon>Hymenobacteraceae</taxon>
        <taxon>Hymenobacter</taxon>
    </lineage>
</organism>
<proteinExistence type="predicted"/>
<evidence type="ECO:0000313" key="3">
    <source>
        <dbReference type="EMBL" id="OGX88303.1"/>
    </source>
</evidence>
<name>A0A1G1TBQ7_9BACT</name>
<sequence length="188" mass="20997">MRPIYYWLAPALLLAPGARAQALPLDEHGHVSFYEVVAADSLPAGALYAHAKAWLHRRGYALARADSAAGQLVATNGFGVYDRGYLTKKMHGKVNYQLTLDVKNGRYRLQFNDFAFAYYQEDRTYHLVPTGKTKLLEDPAAPGWQKLWESHRKDAVLAVASLSDELKTAMLAVPKAPVLAQRPRSTDW</sequence>
<dbReference type="AlphaFoldDB" id="A0A1G1TBQ7"/>
<dbReference type="OrthoDB" id="794676at2"/>
<feature type="chain" id="PRO_5009579343" description="DUF4468 domain-containing protein" evidence="1">
    <location>
        <begin position="21"/>
        <end position="188"/>
    </location>
</feature>
<dbReference type="RefSeq" id="WP_070745503.1">
    <property type="nucleotide sequence ID" value="NZ_MDZA01000334.1"/>
</dbReference>
<dbReference type="Gene3D" id="3.30.530.80">
    <property type="match status" value="1"/>
</dbReference>
<dbReference type="Pfam" id="PF14730">
    <property type="entry name" value="DUF4468"/>
    <property type="match status" value="1"/>
</dbReference>
<feature type="domain" description="DUF4468" evidence="2">
    <location>
        <begin position="33"/>
        <end position="116"/>
    </location>
</feature>
<evidence type="ECO:0000256" key="1">
    <source>
        <dbReference type="SAM" id="SignalP"/>
    </source>
</evidence>
<dbReference type="Proteomes" id="UP000177506">
    <property type="component" value="Unassembled WGS sequence"/>
</dbReference>
<feature type="signal peptide" evidence="1">
    <location>
        <begin position="1"/>
        <end position="20"/>
    </location>
</feature>
<reference evidence="3 4" key="1">
    <citation type="submission" date="2016-08" db="EMBL/GenBank/DDBJ databases">
        <title>Hymenobacter coccineus sp. nov., Hymenobacter lapidarius sp. nov. and Hymenobacter glacialis sp. nov., isolated from Antarctic soil.</title>
        <authorList>
            <person name="Sedlacek I."/>
            <person name="Kralova S."/>
            <person name="Kyrova K."/>
            <person name="Maslanova I."/>
            <person name="Stankova E."/>
            <person name="Vrbovska V."/>
            <person name="Nemec M."/>
            <person name="Bartak M."/>
            <person name="Svec P."/>
            <person name="Busse H.-J."/>
            <person name="Pantucek R."/>
        </authorList>
    </citation>
    <scope>NUCLEOTIDE SEQUENCE [LARGE SCALE GENOMIC DNA]</scope>
    <source>
        <strain evidence="3 4">CCM 8649</strain>
    </source>
</reference>
<evidence type="ECO:0000259" key="2">
    <source>
        <dbReference type="Pfam" id="PF14730"/>
    </source>
</evidence>